<dbReference type="AlphaFoldDB" id="A0A0G1WJR1"/>
<proteinExistence type="predicted"/>
<evidence type="ECO:0000313" key="2">
    <source>
        <dbReference type="Proteomes" id="UP000033882"/>
    </source>
</evidence>
<accession>A0A0G1WJR1</accession>
<name>A0A0G1WJR1_9BACT</name>
<sequence>MVRVISNDQWHPTVIALSRGDVFYAGHVIPDDAERYAQVDRIKSGEYRMVIKKQCIAVVEDIWTPYSGANLVLFMREDRSYEGVHDNLWFAKPQEITNARAALTYFAVPQIHIVTGVADAVVYGDEVLIPDYGARGPYGWVLKREDVNRYIAALPEIRDSGKLDQTHIWIETHVRPGGARYPLIRIEGWSKAPYPHWVNATMCAVSEYAVVFDIGSRIIKCITLTNMFVECLYCAKGPLRGIEVGKRLPTNLGRRRW</sequence>
<comment type="caution">
    <text evidence="1">The sequence shown here is derived from an EMBL/GenBank/DDBJ whole genome shotgun (WGS) entry which is preliminary data.</text>
</comment>
<gene>
    <name evidence="1" type="ORF">UY19_C0001G0040</name>
</gene>
<dbReference type="EMBL" id="LCPB01000001">
    <property type="protein sequence ID" value="KKU90563.1"/>
    <property type="molecule type" value="Genomic_DNA"/>
</dbReference>
<organism evidence="1 2">
    <name type="scientific">Candidatus Wolfebacteria bacterium GW2011_GWA2_47_9b</name>
    <dbReference type="NCBI Taxonomy" id="1619005"/>
    <lineage>
        <taxon>Bacteria</taxon>
        <taxon>Candidatus Wolfeibacteriota</taxon>
    </lineage>
</organism>
<evidence type="ECO:0000313" key="1">
    <source>
        <dbReference type="EMBL" id="KKU90563.1"/>
    </source>
</evidence>
<reference evidence="1 2" key="1">
    <citation type="journal article" date="2015" name="Nature">
        <title>rRNA introns, odd ribosomes, and small enigmatic genomes across a large radiation of phyla.</title>
        <authorList>
            <person name="Brown C.T."/>
            <person name="Hug L.A."/>
            <person name="Thomas B.C."/>
            <person name="Sharon I."/>
            <person name="Castelle C.J."/>
            <person name="Singh A."/>
            <person name="Wilkins M.J."/>
            <person name="Williams K.H."/>
            <person name="Banfield J.F."/>
        </authorList>
    </citation>
    <scope>NUCLEOTIDE SEQUENCE [LARGE SCALE GENOMIC DNA]</scope>
</reference>
<dbReference type="Proteomes" id="UP000033882">
    <property type="component" value="Unassembled WGS sequence"/>
</dbReference>
<protein>
    <submittedName>
        <fullName evidence="1">Uncharacterized protein</fullName>
    </submittedName>
</protein>